<dbReference type="OrthoDB" id="1269963at2759"/>
<dbReference type="InterPro" id="IPR013528">
    <property type="entry name" value="HMG_CoA_synth_N"/>
</dbReference>
<sequence>MSRYDHYPENVGILALEMYFPSRCVEQTAMEVYDGVSTGKYTIGLGQDKMAFIATEKIF</sequence>
<dbReference type="PANTHER" id="PTHR43323:SF2">
    <property type="entry name" value="HYDROXYMETHYLGLUTARYL-COA SYNTHASE"/>
    <property type="match status" value="1"/>
</dbReference>
<dbReference type="PANTHER" id="PTHR43323">
    <property type="entry name" value="3-HYDROXY-3-METHYLGLUTARYL COENZYME A SYNTHASE"/>
    <property type="match status" value="1"/>
</dbReference>
<dbReference type="GO" id="GO:0010142">
    <property type="term" value="P:farnesyl diphosphate biosynthetic process, mevalonate pathway"/>
    <property type="evidence" value="ECO:0007669"/>
    <property type="project" value="TreeGrafter"/>
</dbReference>
<keyword evidence="1" id="KW-0808">Transferase</keyword>
<dbReference type="STRING" id="763407.A0A167LM93"/>
<evidence type="ECO:0000259" key="2">
    <source>
        <dbReference type="Pfam" id="PF01154"/>
    </source>
</evidence>
<feature type="non-terminal residue" evidence="3">
    <location>
        <position position="59"/>
    </location>
</feature>
<dbReference type="GO" id="GO:0006084">
    <property type="term" value="P:acetyl-CoA metabolic process"/>
    <property type="evidence" value="ECO:0007669"/>
    <property type="project" value="TreeGrafter"/>
</dbReference>
<reference evidence="4" key="1">
    <citation type="submission" date="2015-06" db="EMBL/GenBank/DDBJ databases">
        <title>Expansion of signal transduction pathways in fungi by whole-genome duplication.</title>
        <authorList>
            <consortium name="DOE Joint Genome Institute"/>
            <person name="Corrochano L.M."/>
            <person name="Kuo A."/>
            <person name="Marcet-Houben M."/>
            <person name="Polaino S."/>
            <person name="Salamov A."/>
            <person name="Villalobos J.M."/>
            <person name="Alvarez M.I."/>
            <person name="Avalos J."/>
            <person name="Benito E.P."/>
            <person name="Benoit I."/>
            <person name="Burger G."/>
            <person name="Camino L.P."/>
            <person name="Canovas D."/>
            <person name="Cerda-Olmedo E."/>
            <person name="Cheng J.-F."/>
            <person name="Dominguez A."/>
            <person name="Elias M."/>
            <person name="Eslava A.P."/>
            <person name="Glaser F."/>
            <person name="Grimwood J."/>
            <person name="Gutierrez G."/>
            <person name="Heitman J."/>
            <person name="Henrissat B."/>
            <person name="Iturriaga E.A."/>
            <person name="Lang B.F."/>
            <person name="Lavin J.L."/>
            <person name="Lee S."/>
            <person name="Li W."/>
            <person name="Lindquist E."/>
            <person name="Lopez-Garcia S."/>
            <person name="Luque E.M."/>
            <person name="Marcos A.T."/>
            <person name="Martin J."/>
            <person name="McCluskey K."/>
            <person name="Medina H.R."/>
            <person name="Miralles-Duran A."/>
            <person name="Miyazaki A."/>
            <person name="Munoz-Torres E."/>
            <person name="Oguiza J.A."/>
            <person name="Ohm R."/>
            <person name="Olmedo M."/>
            <person name="Orejas M."/>
            <person name="Ortiz-Castellanos L."/>
            <person name="Pisabarro A.G."/>
            <person name="Rodriguez-Romero J."/>
            <person name="Ruiz-Herrera J."/>
            <person name="Ruiz-Vazquez R."/>
            <person name="Sanz C."/>
            <person name="Schackwitz W."/>
            <person name="Schmutz J."/>
            <person name="Shahriari M."/>
            <person name="Shelest E."/>
            <person name="Silva-Franco F."/>
            <person name="Soanes D."/>
            <person name="Syed K."/>
            <person name="Tagua V.G."/>
            <person name="Talbot N.J."/>
            <person name="Thon M."/>
            <person name="De vries R.P."/>
            <person name="Wiebenga A."/>
            <person name="Yadav J.S."/>
            <person name="Braun E.L."/>
            <person name="Baker S."/>
            <person name="Garre V."/>
            <person name="Horwitz B."/>
            <person name="Torres-Martinez S."/>
            <person name="Idnurm A."/>
            <person name="Herrera-Estrella A."/>
            <person name="Gabaldon T."/>
            <person name="Grigoriev I.V."/>
        </authorList>
    </citation>
    <scope>NUCLEOTIDE SEQUENCE [LARGE SCALE GENOMIC DNA]</scope>
    <source>
        <strain evidence="4">NRRL 1555(-)</strain>
    </source>
</reference>
<dbReference type="Proteomes" id="UP000077315">
    <property type="component" value="Unassembled WGS sequence"/>
</dbReference>
<dbReference type="InterPro" id="IPR016039">
    <property type="entry name" value="Thiolase-like"/>
</dbReference>
<accession>A0A167LM93</accession>
<evidence type="ECO:0000313" key="3">
    <source>
        <dbReference type="EMBL" id="OAD70729.1"/>
    </source>
</evidence>
<feature type="domain" description="Hydroxymethylglutaryl-coenzyme A synthase N-terminal" evidence="2">
    <location>
        <begin position="7"/>
        <end position="55"/>
    </location>
</feature>
<proteinExistence type="predicted"/>
<dbReference type="GeneID" id="28992890"/>
<dbReference type="Pfam" id="PF01154">
    <property type="entry name" value="HMG_CoA_synt_N"/>
    <property type="match status" value="1"/>
</dbReference>
<dbReference type="VEuPathDB" id="FungiDB:PHYBLDRAFT_147960"/>
<dbReference type="InParanoid" id="A0A167LM93"/>
<protein>
    <recommendedName>
        <fullName evidence="2">Hydroxymethylglutaryl-coenzyme A synthase N-terminal domain-containing protein</fullName>
    </recommendedName>
</protein>
<evidence type="ECO:0000313" key="4">
    <source>
        <dbReference type="Proteomes" id="UP000077315"/>
    </source>
</evidence>
<dbReference type="Gene3D" id="3.40.47.10">
    <property type="match status" value="1"/>
</dbReference>
<organism evidence="3 4">
    <name type="scientific">Phycomyces blakesleeanus (strain ATCC 8743b / DSM 1359 / FGSC 10004 / NBRC 33097 / NRRL 1555)</name>
    <dbReference type="NCBI Taxonomy" id="763407"/>
    <lineage>
        <taxon>Eukaryota</taxon>
        <taxon>Fungi</taxon>
        <taxon>Fungi incertae sedis</taxon>
        <taxon>Mucoromycota</taxon>
        <taxon>Mucoromycotina</taxon>
        <taxon>Mucoromycetes</taxon>
        <taxon>Mucorales</taxon>
        <taxon>Phycomycetaceae</taxon>
        <taxon>Phycomyces</taxon>
    </lineage>
</organism>
<name>A0A167LM93_PHYB8</name>
<dbReference type="AlphaFoldDB" id="A0A167LM93"/>
<evidence type="ECO:0000256" key="1">
    <source>
        <dbReference type="ARBA" id="ARBA00022679"/>
    </source>
</evidence>
<gene>
    <name evidence="3" type="ORF">PHYBLDRAFT_147960</name>
</gene>
<dbReference type="RefSeq" id="XP_018288769.1">
    <property type="nucleotide sequence ID" value="XM_018431984.1"/>
</dbReference>
<dbReference type="GO" id="GO:0004421">
    <property type="term" value="F:hydroxymethylglutaryl-CoA synthase activity"/>
    <property type="evidence" value="ECO:0007669"/>
    <property type="project" value="TreeGrafter"/>
</dbReference>
<keyword evidence="4" id="KW-1185">Reference proteome</keyword>
<dbReference type="SUPFAM" id="SSF53901">
    <property type="entry name" value="Thiolase-like"/>
    <property type="match status" value="1"/>
</dbReference>
<dbReference type="EMBL" id="KV440987">
    <property type="protein sequence ID" value="OAD70729.1"/>
    <property type="molecule type" value="Genomic_DNA"/>
</dbReference>